<evidence type="ECO:0000259" key="1">
    <source>
        <dbReference type="Pfam" id="PF00534"/>
    </source>
</evidence>
<feature type="domain" description="Glycosyl transferase family 1" evidence="1">
    <location>
        <begin position="1"/>
        <end position="155"/>
    </location>
</feature>
<dbReference type="InterPro" id="IPR001296">
    <property type="entry name" value="Glyco_trans_1"/>
</dbReference>
<dbReference type="PANTHER" id="PTHR12526">
    <property type="entry name" value="GLYCOSYLTRANSFERASE"/>
    <property type="match status" value="1"/>
</dbReference>
<dbReference type="AlphaFoldDB" id="X1QQI5"/>
<comment type="caution">
    <text evidence="2">The sequence shown here is derived from an EMBL/GenBank/DDBJ whole genome shotgun (WGS) entry which is preliminary data.</text>
</comment>
<name>X1QQI5_9ZZZZ</name>
<dbReference type="EMBL" id="BARV01036369">
    <property type="protein sequence ID" value="GAI53235.1"/>
    <property type="molecule type" value="Genomic_DNA"/>
</dbReference>
<sequence length="188" mass="20846">MLFYGKLSPLHGIIRIIEAAGILKQSKVHFTIIGTGQLSEEVRELAEGMELKEVDFVDWVEYQGLPERIKEADVCLGVFGDGEKAGRVIPNKVFQALAMGKPVISGDSPGARELLTHGRDAWLCERGSAEAIAEAILKLKGDRELRRRIGQEGRKLFLERCSTEILGKEIKGILEEMQNANCKVKNES</sequence>
<reference evidence="2" key="1">
    <citation type="journal article" date="2014" name="Front. Microbiol.">
        <title>High frequency of phylogenetically diverse reductive dehalogenase-homologous genes in deep subseafloor sedimentary metagenomes.</title>
        <authorList>
            <person name="Kawai M."/>
            <person name="Futagami T."/>
            <person name="Toyoda A."/>
            <person name="Takaki Y."/>
            <person name="Nishi S."/>
            <person name="Hori S."/>
            <person name="Arai W."/>
            <person name="Tsubouchi T."/>
            <person name="Morono Y."/>
            <person name="Uchiyama I."/>
            <person name="Ito T."/>
            <person name="Fujiyama A."/>
            <person name="Inagaki F."/>
            <person name="Takami H."/>
        </authorList>
    </citation>
    <scope>NUCLEOTIDE SEQUENCE</scope>
    <source>
        <strain evidence="2">Expedition CK06-06</strain>
    </source>
</reference>
<protein>
    <recommendedName>
        <fullName evidence="1">Glycosyl transferase family 1 domain-containing protein</fullName>
    </recommendedName>
</protein>
<proteinExistence type="predicted"/>
<accession>X1QQI5</accession>
<dbReference type="Pfam" id="PF00534">
    <property type="entry name" value="Glycos_transf_1"/>
    <property type="match status" value="1"/>
</dbReference>
<dbReference type="Gene3D" id="3.40.50.2000">
    <property type="entry name" value="Glycogen Phosphorylase B"/>
    <property type="match status" value="1"/>
</dbReference>
<dbReference type="GO" id="GO:0016757">
    <property type="term" value="F:glycosyltransferase activity"/>
    <property type="evidence" value="ECO:0007669"/>
    <property type="project" value="InterPro"/>
</dbReference>
<evidence type="ECO:0000313" key="2">
    <source>
        <dbReference type="EMBL" id="GAI53235.1"/>
    </source>
</evidence>
<dbReference type="SUPFAM" id="SSF53756">
    <property type="entry name" value="UDP-Glycosyltransferase/glycogen phosphorylase"/>
    <property type="match status" value="1"/>
</dbReference>
<organism evidence="2">
    <name type="scientific">marine sediment metagenome</name>
    <dbReference type="NCBI Taxonomy" id="412755"/>
    <lineage>
        <taxon>unclassified sequences</taxon>
        <taxon>metagenomes</taxon>
        <taxon>ecological metagenomes</taxon>
    </lineage>
</organism>
<gene>
    <name evidence="2" type="ORF">S06H3_56532</name>
</gene>